<dbReference type="SUPFAM" id="SSF54637">
    <property type="entry name" value="Thioesterase/thiol ester dehydrase-isomerase"/>
    <property type="match status" value="1"/>
</dbReference>
<dbReference type="Gene3D" id="3.10.129.10">
    <property type="entry name" value="Hotdog Thioesterase"/>
    <property type="match status" value="1"/>
</dbReference>
<reference evidence="1" key="1">
    <citation type="journal article" date="2023" name="J. Phycol.">
        <title>Revised classification of the Cyanidiophyceae based on plastid genome data with descriptions of the Cavernulicolales ord. nov. and Galdieriales ord. nov. (Rhodophyta).</title>
        <authorList>
            <person name="Park S.I."/>
            <person name="Cho C.H."/>
            <person name="Ciniglia C."/>
            <person name="Huang T.Y."/>
            <person name="Liu S.L."/>
            <person name="Bustamante D.E."/>
            <person name="Calderon M.S."/>
            <person name="Mansilla A."/>
            <person name="McDermott T."/>
            <person name="Andersen R.A."/>
            <person name="Yoon H.S."/>
        </authorList>
    </citation>
    <scope>NUCLEOTIDE SEQUENCE</scope>
</reference>
<dbReference type="CDD" id="cd00586">
    <property type="entry name" value="4HBT"/>
    <property type="match status" value="1"/>
</dbReference>
<geneLocation type="plastid" evidence="1"/>
<dbReference type="InterPro" id="IPR029069">
    <property type="entry name" value="HotDog_dom_sf"/>
</dbReference>
<accession>A0A9Y1MYF1</accession>
<name>A0A9Y1MYF1_9RHOD</name>
<proteinExistence type="predicted"/>
<dbReference type="EMBL" id="OP616817">
    <property type="protein sequence ID" value="WDA99962.1"/>
    <property type="molecule type" value="Genomic_DNA"/>
</dbReference>
<organism evidence="1">
    <name type="scientific">Cyanidium sp. THAL103</name>
    <dbReference type="NCBI Taxonomy" id="3027999"/>
    <lineage>
        <taxon>Eukaryota</taxon>
        <taxon>Rhodophyta</taxon>
        <taxon>Bangiophyceae</taxon>
        <taxon>Cyanidiales</taxon>
        <taxon>Cyanidiaceae</taxon>
        <taxon>Cyanidium</taxon>
    </lineage>
</organism>
<evidence type="ECO:0000313" key="1">
    <source>
        <dbReference type="EMBL" id="WDA99962.1"/>
    </source>
</evidence>
<dbReference type="Pfam" id="PF13279">
    <property type="entry name" value="4HBT_2"/>
    <property type="match status" value="1"/>
</dbReference>
<keyword evidence="1" id="KW-0934">Plastid</keyword>
<evidence type="ECO:0008006" key="2">
    <source>
        <dbReference type="Google" id="ProtNLM"/>
    </source>
</evidence>
<sequence>MNQIFNNKLDKILYKDTTTIYLEDTDLSGTIYFSKIFQLAHKIFEKFLFIKNISIEKIIHEFNVLMPVVHAEADYIHRISLKDEITITVYLNKLGKSSFALQYKFENKENILATAIITHATISKESGNSVNIPAMLLLHIKNNN</sequence>
<dbReference type="AlphaFoldDB" id="A0A9Y1MYF1"/>
<gene>
    <name evidence="1" type="primary">ycf83</name>
    <name evidence="1" type="ORF">CspTHAL103_038</name>
</gene>
<protein>
    <recommendedName>
        <fullName evidence="2">Thioesterase domain-containing protein</fullName>
    </recommendedName>
</protein>